<evidence type="ECO:0000256" key="1">
    <source>
        <dbReference type="ARBA" id="ARBA00005537"/>
    </source>
</evidence>
<accession>A0A9J6EGR7</accession>
<proteinExistence type="inferred from homology"/>
<keyword evidence="4" id="KW-1185">Reference proteome</keyword>
<keyword evidence="2" id="KW-0175">Coiled coil</keyword>
<organism evidence="3 4">
    <name type="scientific">Rhipicephalus microplus</name>
    <name type="common">Cattle tick</name>
    <name type="synonym">Boophilus microplus</name>
    <dbReference type="NCBI Taxonomy" id="6941"/>
    <lineage>
        <taxon>Eukaryota</taxon>
        <taxon>Metazoa</taxon>
        <taxon>Ecdysozoa</taxon>
        <taxon>Arthropoda</taxon>
        <taxon>Chelicerata</taxon>
        <taxon>Arachnida</taxon>
        <taxon>Acari</taxon>
        <taxon>Parasitiformes</taxon>
        <taxon>Ixodida</taxon>
        <taxon>Ixodoidea</taxon>
        <taxon>Ixodidae</taxon>
        <taxon>Rhipicephalinae</taxon>
        <taxon>Rhipicephalus</taxon>
        <taxon>Boophilus</taxon>
    </lineage>
</organism>
<comment type="similarity">
    <text evidence="1">Belongs to the SIKE family.</text>
</comment>
<dbReference type="Pfam" id="PF05769">
    <property type="entry name" value="SIKE"/>
    <property type="match status" value="1"/>
</dbReference>
<dbReference type="Proteomes" id="UP000821866">
    <property type="component" value="Chromosome 2"/>
</dbReference>
<dbReference type="OMA" id="EPNIARH"/>
<reference evidence="3" key="2">
    <citation type="submission" date="2021-09" db="EMBL/GenBank/DDBJ databases">
        <authorList>
            <person name="Jia N."/>
            <person name="Wang J."/>
            <person name="Shi W."/>
            <person name="Du L."/>
            <person name="Sun Y."/>
            <person name="Zhan W."/>
            <person name="Jiang J."/>
            <person name="Wang Q."/>
            <person name="Zhang B."/>
            <person name="Ji P."/>
            <person name="Sakyi L.B."/>
            <person name="Cui X."/>
            <person name="Yuan T."/>
            <person name="Jiang B."/>
            <person name="Yang W."/>
            <person name="Lam T.T.-Y."/>
            <person name="Chang Q."/>
            <person name="Ding S."/>
            <person name="Wang X."/>
            <person name="Zhu J."/>
            <person name="Ruan X."/>
            <person name="Zhao L."/>
            <person name="Wei J."/>
            <person name="Que T."/>
            <person name="Du C."/>
            <person name="Cheng J."/>
            <person name="Dai P."/>
            <person name="Han X."/>
            <person name="Huang E."/>
            <person name="Gao Y."/>
            <person name="Liu J."/>
            <person name="Shao H."/>
            <person name="Ye R."/>
            <person name="Li L."/>
            <person name="Wei W."/>
            <person name="Wang X."/>
            <person name="Wang C."/>
            <person name="Huo Q."/>
            <person name="Li W."/>
            <person name="Guo W."/>
            <person name="Chen H."/>
            <person name="Chen S."/>
            <person name="Zhou L."/>
            <person name="Zhou L."/>
            <person name="Ni X."/>
            <person name="Tian J."/>
            <person name="Zhou Y."/>
            <person name="Sheng Y."/>
            <person name="Liu T."/>
            <person name="Pan Y."/>
            <person name="Xia L."/>
            <person name="Li J."/>
            <person name="Zhao F."/>
            <person name="Cao W."/>
        </authorList>
    </citation>
    <scope>NUCLEOTIDE SEQUENCE</scope>
    <source>
        <strain evidence="3">Rmic-2018</strain>
        <tissue evidence="3">Larvae</tissue>
    </source>
</reference>
<evidence type="ECO:0000313" key="4">
    <source>
        <dbReference type="Proteomes" id="UP000821866"/>
    </source>
</evidence>
<dbReference type="EMBL" id="JABSTU010000004">
    <property type="protein sequence ID" value="KAH8033309.1"/>
    <property type="molecule type" value="Genomic_DNA"/>
</dbReference>
<reference evidence="3" key="1">
    <citation type="journal article" date="2020" name="Cell">
        <title>Large-Scale Comparative Analyses of Tick Genomes Elucidate Their Genetic Diversity and Vector Capacities.</title>
        <authorList>
            <consortium name="Tick Genome and Microbiome Consortium (TIGMIC)"/>
            <person name="Jia N."/>
            <person name="Wang J."/>
            <person name="Shi W."/>
            <person name="Du L."/>
            <person name="Sun Y."/>
            <person name="Zhan W."/>
            <person name="Jiang J.F."/>
            <person name="Wang Q."/>
            <person name="Zhang B."/>
            <person name="Ji P."/>
            <person name="Bell-Sakyi L."/>
            <person name="Cui X.M."/>
            <person name="Yuan T.T."/>
            <person name="Jiang B.G."/>
            <person name="Yang W.F."/>
            <person name="Lam T.T."/>
            <person name="Chang Q.C."/>
            <person name="Ding S.J."/>
            <person name="Wang X.J."/>
            <person name="Zhu J.G."/>
            <person name="Ruan X.D."/>
            <person name="Zhao L."/>
            <person name="Wei J.T."/>
            <person name="Ye R.Z."/>
            <person name="Que T.C."/>
            <person name="Du C.H."/>
            <person name="Zhou Y.H."/>
            <person name="Cheng J.X."/>
            <person name="Dai P.F."/>
            <person name="Guo W.B."/>
            <person name="Han X.H."/>
            <person name="Huang E.J."/>
            <person name="Li L.F."/>
            <person name="Wei W."/>
            <person name="Gao Y.C."/>
            <person name="Liu J.Z."/>
            <person name="Shao H.Z."/>
            <person name="Wang X."/>
            <person name="Wang C.C."/>
            <person name="Yang T.C."/>
            <person name="Huo Q.B."/>
            <person name="Li W."/>
            <person name="Chen H.Y."/>
            <person name="Chen S.E."/>
            <person name="Zhou L.G."/>
            <person name="Ni X.B."/>
            <person name="Tian J.H."/>
            <person name="Sheng Y."/>
            <person name="Liu T."/>
            <person name="Pan Y.S."/>
            <person name="Xia L.Y."/>
            <person name="Li J."/>
            <person name="Zhao F."/>
            <person name="Cao W.C."/>
        </authorList>
    </citation>
    <scope>NUCLEOTIDE SEQUENCE</scope>
    <source>
        <strain evidence="3">Rmic-2018</strain>
    </source>
</reference>
<dbReference type="InterPro" id="IPR008555">
    <property type="entry name" value="SIKE"/>
</dbReference>
<gene>
    <name evidence="3" type="ORF">HPB51_009491</name>
</gene>
<comment type="caution">
    <text evidence="3">The sequence shown here is derived from an EMBL/GenBank/DDBJ whole genome shotgun (WGS) entry which is preliminary data.</text>
</comment>
<evidence type="ECO:0000313" key="3">
    <source>
        <dbReference type="EMBL" id="KAH8033309.1"/>
    </source>
</evidence>
<dbReference type="AlphaFoldDB" id="A0A9J6EGR7"/>
<dbReference type="PANTHER" id="PTHR12186">
    <property type="entry name" value="SIKE FAMILY MEMBER"/>
    <property type="match status" value="1"/>
</dbReference>
<name>A0A9J6EGR7_RHIMP</name>
<dbReference type="OrthoDB" id="21214at2759"/>
<dbReference type="VEuPathDB" id="VectorBase:LOC119162199"/>
<sequence length="183" mass="20578">MSNTVSVQEILGEARRLVERLRAQECNVDRLLVQAQALNQGAEAMRKYPEELTQQEIRRMRQLHEENAELVTALKEHQSALHLVMTKYREHVARLGSVRQAEHCLGEPGCHHLPDKICEMVEVMRRAAEIDESSGTRQTETLVRLATENAVLRQQLHIGQRAGSDGLADVEVQTDSGIVASPE</sequence>
<protein>
    <submittedName>
        <fullName evidence="3">Uncharacterized protein</fullName>
    </submittedName>
</protein>
<dbReference type="PANTHER" id="PTHR12186:SF2">
    <property type="entry name" value="FGFR1 ONCOGENE PARTNER 2 HOMOLOG"/>
    <property type="match status" value="1"/>
</dbReference>
<evidence type="ECO:0000256" key="2">
    <source>
        <dbReference type="ARBA" id="ARBA00023054"/>
    </source>
</evidence>